<comment type="caution">
    <text evidence="3">The sequence shown here is derived from an EMBL/GenBank/DDBJ whole genome shotgun (WGS) entry which is preliminary data.</text>
</comment>
<dbReference type="PANTHER" id="PTHR43252">
    <property type="entry name" value="TRANSCRIPTIONAL REGULATOR YQJI"/>
    <property type="match status" value="1"/>
</dbReference>
<name>A0A2N5PEN3_MEDGN</name>
<dbReference type="EMBL" id="NIHT01000017">
    <property type="protein sequence ID" value="PLT73565.1"/>
    <property type="molecule type" value="Genomic_DNA"/>
</dbReference>
<feature type="domain" description="Transcription regulator PadR N-terminal" evidence="1">
    <location>
        <begin position="6"/>
        <end position="74"/>
    </location>
</feature>
<reference evidence="3 4" key="1">
    <citation type="journal article" date="2017" name="Genome Med.">
        <title>A novel Ruminococcus gnavus clade enriched in inflammatory bowel disease patients.</title>
        <authorList>
            <person name="Hall A.B."/>
            <person name="Yassour M."/>
            <person name="Sauk J."/>
            <person name="Garner A."/>
            <person name="Jiang X."/>
            <person name="Arthur T."/>
            <person name="Lagoudas G.K."/>
            <person name="Vatanen T."/>
            <person name="Fornelos N."/>
            <person name="Wilson R."/>
            <person name="Bertha M."/>
            <person name="Cohen M."/>
            <person name="Garber J."/>
            <person name="Khalili H."/>
            <person name="Gevers D."/>
            <person name="Ananthakrishnan A.N."/>
            <person name="Kugathasan S."/>
            <person name="Lander E.S."/>
            <person name="Blainey P."/>
            <person name="Vlamakis H."/>
            <person name="Xavier R.J."/>
            <person name="Huttenhower C."/>
        </authorList>
    </citation>
    <scope>NUCLEOTIDE SEQUENCE [LARGE SCALE GENOMIC DNA]</scope>
    <source>
        <strain evidence="3 4">RJX1125</strain>
    </source>
</reference>
<dbReference type="SUPFAM" id="SSF46785">
    <property type="entry name" value="Winged helix' DNA-binding domain"/>
    <property type="match status" value="1"/>
</dbReference>
<evidence type="ECO:0000259" key="1">
    <source>
        <dbReference type="Pfam" id="PF03551"/>
    </source>
</evidence>
<sequence length="96" mass="11499">MLELCVLAVLRKEDSYGYQIIRDVSDLIEISESTLYPILRRLEMGGKVESYTTQYNNRLRKYFHLTEEGRQYLKNFDKDRAQLLKILDYIAEEDEK</sequence>
<evidence type="ECO:0000313" key="2">
    <source>
        <dbReference type="EMBL" id="MCZ0690100.1"/>
    </source>
</evidence>
<organism evidence="3 4">
    <name type="scientific">Mediterraneibacter gnavus</name>
    <name type="common">Ruminococcus gnavus</name>
    <dbReference type="NCBI Taxonomy" id="33038"/>
    <lineage>
        <taxon>Bacteria</taxon>
        <taxon>Bacillati</taxon>
        <taxon>Bacillota</taxon>
        <taxon>Clostridia</taxon>
        <taxon>Lachnospirales</taxon>
        <taxon>Lachnospiraceae</taxon>
        <taxon>Mediterraneibacter</taxon>
    </lineage>
</organism>
<dbReference type="PANTHER" id="PTHR43252:SF7">
    <property type="entry name" value="TRANSCRIPTIONAL REGULATOR YQJI"/>
    <property type="match status" value="1"/>
</dbReference>
<dbReference type="Gene3D" id="1.10.10.10">
    <property type="entry name" value="Winged helix-like DNA-binding domain superfamily/Winged helix DNA-binding domain"/>
    <property type="match status" value="1"/>
</dbReference>
<accession>A0A2N5PEN3</accession>
<evidence type="ECO:0000313" key="3">
    <source>
        <dbReference type="EMBL" id="PLT73565.1"/>
    </source>
</evidence>
<dbReference type="InterPro" id="IPR005149">
    <property type="entry name" value="Tscrpt_reg_PadR_N"/>
</dbReference>
<dbReference type="Proteomes" id="UP000235093">
    <property type="component" value="Unassembled WGS sequence"/>
</dbReference>
<dbReference type="RefSeq" id="WP_054337723.1">
    <property type="nucleotide sequence ID" value="NZ_BAABSA010000035.1"/>
</dbReference>
<protein>
    <submittedName>
        <fullName evidence="3">PadR family transcriptional regulator</fullName>
    </submittedName>
</protein>
<dbReference type="InterPro" id="IPR036390">
    <property type="entry name" value="WH_DNA-bd_sf"/>
</dbReference>
<dbReference type="EMBL" id="JAPRBD010000009">
    <property type="protein sequence ID" value="MCZ0690100.1"/>
    <property type="molecule type" value="Genomic_DNA"/>
</dbReference>
<dbReference type="Pfam" id="PF03551">
    <property type="entry name" value="PadR"/>
    <property type="match status" value="1"/>
</dbReference>
<reference evidence="2" key="2">
    <citation type="submission" date="2022-11" db="EMBL/GenBank/DDBJ databases">
        <title>Temperate bacteriophages infecting mucin-degrading bacterium Ruminococcus gnavus from the human gut.</title>
        <authorList>
            <person name="Buttimer C."/>
        </authorList>
    </citation>
    <scope>NUCLEOTIDE SEQUENCE</scope>
    <source>
        <strain evidence="2">CCUG 52279</strain>
    </source>
</reference>
<dbReference type="InterPro" id="IPR036388">
    <property type="entry name" value="WH-like_DNA-bd_sf"/>
</dbReference>
<evidence type="ECO:0000313" key="4">
    <source>
        <dbReference type="Proteomes" id="UP000235093"/>
    </source>
</evidence>
<proteinExistence type="predicted"/>
<gene>
    <name evidence="3" type="ORF">CDL23_11405</name>
    <name evidence="2" type="ORF">OZZ16_09275</name>
</gene>
<dbReference type="Proteomes" id="UP001076974">
    <property type="component" value="Unassembled WGS sequence"/>
</dbReference>
<dbReference type="AlphaFoldDB" id="A0A2N5PEN3"/>